<comment type="subcellular location">
    <subcellularLocation>
        <location evidence="3">Cytoplasm</location>
    </subcellularLocation>
</comment>
<dbReference type="PANTHER" id="PTHR43213">
    <property type="entry name" value="BIFUNCTIONAL DTTP/UTP PYROPHOSPHATASE/METHYLTRANSFERASE PROTEIN-RELATED"/>
    <property type="match status" value="1"/>
</dbReference>
<dbReference type="InterPro" id="IPR003697">
    <property type="entry name" value="Maf-like"/>
</dbReference>
<dbReference type="SUPFAM" id="SSF52972">
    <property type="entry name" value="ITPase-like"/>
    <property type="match status" value="1"/>
</dbReference>
<dbReference type="RefSeq" id="WP_039098684.1">
    <property type="nucleotide sequence ID" value="NZ_BJOQ01000007.1"/>
</dbReference>
<organism evidence="4 5">
    <name type="scientific">Latilactobacillus curvatus</name>
    <name type="common">Lactobacillus curvatus</name>
    <dbReference type="NCBI Taxonomy" id="28038"/>
    <lineage>
        <taxon>Bacteria</taxon>
        <taxon>Bacillati</taxon>
        <taxon>Bacillota</taxon>
        <taxon>Bacilli</taxon>
        <taxon>Lactobacillales</taxon>
        <taxon>Lactobacillaceae</taxon>
        <taxon>Latilactobacillus</taxon>
    </lineage>
</organism>
<feature type="site" description="Important for substrate specificity" evidence="3">
    <location>
        <position position="68"/>
    </location>
</feature>
<comment type="function">
    <text evidence="3">Nucleoside triphosphate pyrophosphatase that hydrolyzes dTTP and UTP. May have a dual role in cell division arrest and in preventing the incorporation of modified nucleotides into cellular nucleic acids.</text>
</comment>
<dbReference type="EC" id="3.6.1.9" evidence="3"/>
<dbReference type="Proteomes" id="UP000257607">
    <property type="component" value="Chromosome"/>
</dbReference>
<reference evidence="4 5" key="1">
    <citation type="submission" date="2018-07" db="EMBL/GenBank/DDBJ databases">
        <title>Lactobacillus curvatus genome sequence.</title>
        <authorList>
            <person name="Prechtl R."/>
        </authorList>
    </citation>
    <scope>NUCLEOTIDE SEQUENCE [LARGE SCALE GENOMIC DNA]</scope>
    <source>
        <strain evidence="4 5">TMW 1.1928</strain>
    </source>
</reference>
<dbReference type="HAMAP" id="MF_00528">
    <property type="entry name" value="Maf"/>
    <property type="match status" value="1"/>
</dbReference>
<comment type="cofactor">
    <cofactor evidence="1 3">
        <name>a divalent metal cation</name>
        <dbReference type="ChEBI" id="CHEBI:60240"/>
    </cofactor>
</comment>
<dbReference type="GO" id="GO:0047429">
    <property type="term" value="F:nucleoside triphosphate diphosphatase activity"/>
    <property type="evidence" value="ECO:0007669"/>
    <property type="project" value="UniProtKB-EC"/>
</dbReference>
<dbReference type="GO" id="GO:0009117">
    <property type="term" value="P:nucleotide metabolic process"/>
    <property type="evidence" value="ECO:0007669"/>
    <property type="project" value="UniProtKB-KW"/>
</dbReference>
<dbReference type="GeneID" id="49611663"/>
<feature type="site" description="Important for substrate specificity" evidence="3">
    <location>
        <position position="150"/>
    </location>
</feature>
<name>A0A0B2XDJ5_LATCU</name>
<dbReference type="GO" id="GO:0005737">
    <property type="term" value="C:cytoplasm"/>
    <property type="evidence" value="ECO:0007669"/>
    <property type="project" value="UniProtKB-SubCell"/>
</dbReference>
<feature type="site" description="Important for substrate specificity" evidence="3">
    <location>
        <position position="10"/>
    </location>
</feature>
<evidence type="ECO:0000256" key="1">
    <source>
        <dbReference type="ARBA" id="ARBA00001968"/>
    </source>
</evidence>
<dbReference type="PANTHER" id="PTHR43213:SF5">
    <property type="entry name" value="BIFUNCTIONAL DTTP_UTP PYROPHOSPHATASE_METHYLTRANSFERASE PROTEIN-RELATED"/>
    <property type="match status" value="1"/>
</dbReference>
<accession>A0A0B2XDJ5</accession>
<dbReference type="AlphaFoldDB" id="A0A0B2XDJ5"/>
<comment type="catalytic activity">
    <reaction evidence="3">
        <text>UTP + H2O = UMP + diphosphate + H(+)</text>
        <dbReference type="Rhea" id="RHEA:29395"/>
        <dbReference type="ChEBI" id="CHEBI:15377"/>
        <dbReference type="ChEBI" id="CHEBI:15378"/>
        <dbReference type="ChEBI" id="CHEBI:33019"/>
        <dbReference type="ChEBI" id="CHEBI:46398"/>
        <dbReference type="ChEBI" id="CHEBI:57865"/>
        <dbReference type="EC" id="3.6.1.9"/>
    </reaction>
</comment>
<proteinExistence type="inferred from homology"/>
<dbReference type="STRING" id="28038.BCY75_02350"/>
<comment type="caution">
    <text evidence="3">Lacks conserved residue(s) required for the propagation of feature annotation.</text>
</comment>
<sequence length="185" mass="20527">MFILASQSPRRRELLQKVVPDFEVQPATIDERQVPVTAPADYVQMLAQLKGESIAQKNPQATVLSADTVVSFQGTIYGKPHDRQDAAEMLRQLSGSTHQAYTGVWLSIDGEIRKTVVQTDVTFWPLSHEMIETYLDTEEYRDKAGAYGIQGQGSLLVEKINGDFYNVVGLPISTVARLLTAKEAD</sequence>
<dbReference type="EMBL" id="CP031003">
    <property type="protein sequence ID" value="AXN36472.1"/>
    <property type="molecule type" value="Genomic_DNA"/>
</dbReference>
<dbReference type="InterPro" id="IPR029001">
    <property type="entry name" value="ITPase-like_fam"/>
</dbReference>
<feature type="active site" description="Proton acceptor" evidence="3">
    <location>
        <position position="67"/>
    </location>
</feature>
<keyword evidence="3" id="KW-0546">Nucleotide metabolism</keyword>
<dbReference type="Pfam" id="PF02545">
    <property type="entry name" value="Maf"/>
    <property type="match status" value="1"/>
</dbReference>
<comment type="catalytic activity">
    <reaction evidence="3">
        <text>dTTP + H2O = dTMP + diphosphate + H(+)</text>
        <dbReference type="Rhea" id="RHEA:28534"/>
        <dbReference type="ChEBI" id="CHEBI:15377"/>
        <dbReference type="ChEBI" id="CHEBI:15378"/>
        <dbReference type="ChEBI" id="CHEBI:33019"/>
        <dbReference type="ChEBI" id="CHEBI:37568"/>
        <dbReference type="ChEBI" id="CHEBI:63528"/>
        <dbReference type="EC" id="3.6.1.9"/>
    </reaction>
</comment>
<keyword evidence="2 3" id="KW-0378">Hydrolase</keyword>
<keyword evidence="3" id="KW-0963">Cytoplasm</keyword>
<dbReference type="NCBIfam" id="TIGR00172">
    <property type="entry name" value="maf"/>
    <property type="match status" value="1"/>
</dbReference>
<comment type="similarity">
    <text evidence="3">Belongs to the Maf family. YhdE subfamily.</text>
</comment>
<evidence type="ECO:0000313" key="4">
    <source>
        <dbReference type="EMBL" id="AXN36472.1"/>
    </source>
</evidence>
<evidence type="ECO:0000256" key="2">
    <source>
        <dbReference type="ARBA" id="ARBA00022801"/>
    </source>
</evidence>
<gene>
    <name evidence="4" type="primary">maf</name>
    <name evidence="4" type="ORF">DT351_09045</name>
</gene>
<dbReference type="PIRSF" id="PIRSF006305">
    <property type="entry name" value="Maf"/>
    <property type="match status" value="1"/>
</dbReference>
<dbReference type="Gene3D" id="3.90.950.10">
    <property type="match status" value="1"/>
</dbReference>
<protein>
    <recommendedName>
        <fullName evidence="3">dTTP/UTP pyrophosphatase</fullName>
        <shortName evidence="3">dTTPase/UTPase</shortName>
        <ecNumber evidence="3">3.6.1.9</ecNumber>
    </recommendedName>
    <alternativeName>
        <fullName evidence="3">Nucleoside triphosphate pyrophosphatase</fullName>
    </alternativeName>
    <alternativeName>
        <fullName evidence="3">Nucleotide pyrophosphatase</fullName>
        <shortName evidence="3">Nucleotide PPase</shortName>
    </alternativeName>
</protein>
<evidence type="ECO:0000313" key="5">
    <source>
        <dbReference type="Proteomes" id="UP000257607"/>
    </source>
</evidence>
<dbReference type="CDD" id="cd00555">
    <property type="entry name" value="Maf"/>
    <property type="match status" value="1"/>
</dbReference>
<evidence type="ECO:0000256" key="3">
    <source>
        <dbReference type="HAMAP-Rule" id="MF_00528"/>
    </source>
</evidence>